<keyword evidence="6" id="KW-0560">Oxidoreductase</keyword>
<dbReference type="PANTHER" id="PTHR43775">
    <property type="entry name" value="FATTY ACID SYNTHASE"/>
    <property type="match status" value="1"/>
</dbReference>
<evidence type="ECO:0000259" key="11">
    <source>
        <dbReference type="SMART" id="SM00829"/>
    </source>
</evidence>
<dbReference type="InterPro" id="IPR029058">
    <property type="entry name" value="AB_hydrolase_fold"/>
</dbReference>
<evidence type="ECO:0000256" key="5">
    <source>
        <dbReference type="ARBA" id="ARBA00022857"/>
    </source>
</evidence>
<dbReference type="SUPFAM" id="SSF50129">
    <property type="entry name" value="GroES-like"/>
    <property type="match status" value="1"/>
</dbReference>
<dbReference type="InterPro" id="IPR042104">
    <property type="entry name" value="PKS_dehydratase_sf"/>
</dbReference>
<dbReference type="SUPFAM" id="SSF51735">
    <property type="entry name" value="NAD(P)-binding Rossmann-fold domains"/>
    <property type="match status" value="1"/>
</dbReference>
<proteinExistence type="predicted"/>
<dbReference type="Gene3D" id="3.90.180.10">
    <property type="entry name" value="Medium-chain alcohol dehydrogenases, catalytic domain"/>
    <property type="match status" value="1"/>
</dbReference>
<evidence type="ECO:0000256" key="2">
    <source>
        <dbReference type="ARBA" id="ARBA00022450"/>
    </source>
</evidence>
<keyword evidence="5" id="KW-0521">NADP</keyword>
<dbReference type="SUPFAM" id="SSF53474">
    <property type="entry name" value="alpha/beta-Hydrolases"/>
    <property type="match status" value="1"/>
</dbReference>
<keyword evidence="9" id="KW-0511">Multifunctional enzyme</keyword>
<keyword evidence="3" id="KW-0444">Lipid biosynthesis</keyword>
<keyword evidence="8" id="KW-0275">Fatty acid biosynthesis</keyword>
<evidence type="ECO:0000256" key="8">
    <source>
        <dbReference type="ARBA" id="ARBA00023160"/>
    </source>
</evidence>
<evidence type="ECO:0000256" key="4">
    <source>
        <dbReference type="ARBA" id="ARBA00022832"/>
    </source>
</evidence>
<dbReference type="GO" id="GO:0016297">
    <property type="term" value="F:fatty acyl-[ACP] hydrolase activity"/>
    <property type="evidence" value="ECO:0007669"/>
    <property type="project" value="UniProtKB-EC"/>
</dbReference>
<name>A0A7R9IES2_9NEOP</name>
<evidence type="ECO:0000256" key="10">
    <source>
        <dbReference type="SAM" id="MobiDB-lite"/>
    </source>
</evidence>
<dbReference type="InterPro" id="IPR020843">
    <property type="entry name" value="ER"/>
</dbReference>
<dbReference type="InterPro" id="IPR049391">
    <property type="entry name" value="FAS_pseudo-KR"/>
</dbReference>
<accession>A0A7R9IES2</accession>
<protein>
    <recommendedName>
        <fullName evidence="1">oleoyl-[acyl-carrier-protein] hydrolase</fullName>
        <ecNumber evidence="1">3.1.2.14</ecNumber>
    </recommendedName>
</protein>
<evidence type="ECO:0000256" key="9">
    <source>
        <dbReference type="ARBA" id="ARBA00023268"/>
    </source>
</evidence>
<reference evidence="12" key="1">
    <citation type="submission" date="2020-11" db="EMBL/GenBank/DDBJ databases">
        <authorList>
            <person name="Tran Van P."/>
        </authorList>
    </citation>
    <scope>NUCLEOTIDE SEQUENCE</scope>
</reference>
<dbReference type="InterPro" id="IPR011032">
    <property type="entry name" value="GroES-like_sf"/>
</dbReference>
<keyword evidence="4" id="KW-0276">Fatty acid metabolism</keyword>
<evidence type="ECO:0000256" key="3">
    <source>
        <dbReference type="ARBA" id="ARBA00022516"/>
    </source>
</evidence>
<dbReference type="EC" id="3.1.2.14" evidence="1"/>
<evidence type="ECO:0000256" key="1">
    <source>
        <dbReference type="ARBA" id="ARBA00012480"/>
    </source>
</evidence>
<feature type="compositionally biased region" description="Basic and acidic residues" evidence="10">
    <location>
        <begin position="1128"/>
        <end position="1138"/>
    </location>
</feature>
<evidence type="ECO:0000256" key="6">
    <source>
        <dbReference type="ARBA" id="ARBA00023002"/>
    </source>
</evidence>
<dbReference type="InterPro" id="IPR001031">
    <property type="entry name" value="Thioesterase"/>
</dbReference>
<keyword evidence="2" id="KW-0596">Phosphopantetheine</keyword>
<dbReference type="InterPro" id="IPR050091">
    <property type="entry name" value="PKS_NRPS_Biosynth_Enz"/>
</dbReference>
<dbReference type="GO" id="GO:0016491">
    <property type="term" value="F:oxidoreductase activity"/>
    <property type="evidence" value="ECO:0007669"/>
    <property type="project" value="UniProtKB-KW"/>
</dbReference>
<dbReference type="EMBL" id="OE001535">
    <property type="protein sequence ID" value="CAD7457030.1"/>
    <property type="molecule type" value="Genomic_DNA"/>
</dbReference>
<gene>
    <name evidence="12" type="ORF">TTEB3V08_LOCUS5041</name>
</gene>
<dbReference type="InterPro" id="IPR036291">
    <property type="entry name" value="NAD(P)-bd_dom_sf"/>
</dbReference>
<sequence>MDFSEFYQYLVVLAFKEKESLGFTLSIQKGTGDFEIFENKRPLVTGQIRIPENAAAEFSKNISVPSEDSTNLTGEDVYSELKHRGYHYSGQFKGILNAQIGNEGSTAVIEWSNDWLLFLDSLIQLAILHKGEDSQQMQLPLSFQKVIIDPSRHPVEREQKAVYQKFSNILTCGGVEIRGIELFKLTTENYNNIKLDTFRFLSHNNPQLKCSLSAKYWMVYGCYKLLIENHAMTLYDRIEIIEMISKEVTSSLGPRVNAIFKSYPRVKFQLNTVFSEKILQLNKDKHISLILANEDTAKQAASIIKGEFLLAIFETSQELIFAQELIVIVQQQFEDGYWVLLKKPVPVNDRSSVIHLSTEALVSPGQLRSSLSVGKDNGTKVYVVAQNQNLQDVETFVTHLKSEHARYVFVLDQSSTTFSPTGRLFLDQLSQDLTVNVYFNGSWGSLRHLPLLQSTAPKPGTLQKLRPYLSLKDWDLSFASLNYEDWCLNRSRSELPPDIGVMDLSGWSPEGRRVMALAHKEEPNIHFKTTPHLTWSIPDSWSLEDAATVPLPYAMAYYGLVLKAAVKATESILVHGGHSSMGQAFLAAAIQLELVPYTTVTNTQQKEFIRRRFPQILESNIHNIYDTQLPMNIMKETKGKGIDIIERQNITERRREVRPSMSTNPEIVDRVRGKSMQFFLRNTGFFGVLPDHLFDINPSWCEWLHSLVKKGIDSGVVKPFARKVFTFFQEDEALRTLNDDDYNGRVLINIKNKQDFQKRNFELVQNEISLKFIFNPEKSCIIVAPPVPVQDLVDISDQEEQDPDEEQDNYSSLHNLDVASRNVASLAHFVSLLNPGSENVSKARRKAGLPIVDIQWSEYQKNNEMSRVLVALDVLLNRTQPDSVVFISLGETKTQSIQHVSEGNLSLLLPYSLKDFEKLSEELADKESNLLVEVSSLSPGLNIVQEVPPIYFIPGLQSSTKELLEPLSKNLMYPTLGVRIPGEYNKDGPYNIVGASWGAIVAMELARELEDQGQKTQLFILDGAPETTQSMARQLGEGHQLQVNLLTRLLNITSNKVYEELIRLSSWEDRLCRSLMEVNSLRPEMKQSLSEAVNTVYHRVNQLLEYKPHESLLQGHISLIRPKGSKDDDNLGLDKKPSFSESSGEETNNFVTQITKDTDEETSFLSLLSKLKLDKSSLCIAIKTLSSSNVIVSMAFVAAVSKRLWAQAPNNRVNIHVIFRKTVRRYFKQSVSINIVNGDHRTILSDRETATIISDKTMVDLYWRS</sequence>
<dbReference type="GO" id="GO:0004312">
    <property type="term" value="F:fatty acid synthase activity"/>
    <property type="evidence" value="ECO:0007669"/>
    <property type="project" value="TreeGrafter"/>
</dbReference>
<dbReference type="AlphaFoldDB" id="A0A7R9IES2"/>
<dbReference type="Gene3D" id="3.40.50.1820">
    <property type="entry name" value="alpha/beta hydrolase"/>
    <property type="match status" value="1"/>
</dbReference>
<dbReference type="PANTHER" id="PTHR43775:SF7">
    <property type="entry name" value="FATTY ACID SYNTHASE"/>
    <property type="match status" value="1"/>
</dbReference>
<keyword evidence="7" id="KW-0443">Lipid metabolism</keyword>
<evidence type="ECO:0000313" key="12">
    <source>
        <dbReference type="EMBL" id="CAD7457030.1"/>
    </source>
</evidence>
<feature type="region of interest" description="Disordered" evidence="10">
    <location>
        <begin position="1128"/>
        <end position="1147"/>
    </location>
</feature>
<evidence type="ECO:0000256" key="7">
    <source>
        <dbReference type="ARBA" id="ARBA00023098"/>
    </source>
</evidence>
<dbReference type="CDD" id="cd05195">
    <property type="entry name" value="enoyl_red"/>
    <property type="match status" value="1"/>
</dbReference>
<feature type="domain" description="Enoyl reductase (ER)" evidence="11">
    <location>
        <begin position="460"/>
        <end position="748"/>
    </location>
</feature>
<dbReference type="GO" id="GO:0006633">
    <property type="term" value="P:fatty acid biosynthetic process"/>
    <property type="evidence" value="ECO:0007669"/>
    <property type="project" value="UniProtKB-KW"/>
</dbReference>
<dbReference type="SMART" id="SM00829">
    <property type="entry name" value="PKS_ER"/>
    <property type="match status" value="1"/>
</dbReference>
<dbReference type="Gene3D" id="3.10.129.110">
    <property type="entry name" value="Polyketide synthase dehydratase"/>
    <property type="match status" value="1"/>
</dbReference>
<dbReference type="Pfam" id="PF00975">
    <property type="entry name" value="Thioesterase"/>
    <property type="match status" value="1"/>
</dbReference>
<organism evidence="12">
    <name type="scientific">Timema tahoe</name>
    <dbReference type="NCBI Taxonomy" id="61484"/>
    <lineage>
        <taxon>Eukaryota</taxon>
        <taxon>Metazoa</taxon>
        <taxon>Ecdysozoa</taxon>
        <taxon>Arthropoda</taxon>
        <taxon>Hexapoda</taxon>
        <taxon>Insecta</taxon>
        <taxon>Pterygota</taxon>
        <taxon>Neoptera</taxon>
        <taxon>Polyneoptera</taxon>
        <taxon>Phasmatodea</taxon>
        <taxon>Timematodea</taxon>
        <taxon>Timematoidea</taxon>
        <taxon>Timematidae</taxon>
        <taxon>Timema</taxon>
    </lineage>
</organism>
<dbReference type="Pfam" id="PF21149">
    <property type="entry name" value="FAS_pseudo-KR"/>
    <property type="match status" value="1"/>
</dbReference>